<dbReference type="Pfam" id="PF03334">
    <property type="entry name" value="PhaG_MnhG_YufB"/>
    <property type="match status" value="1"/>
</dbReference>
<protein>
    <submittedName>
        <fullName evidence="2">Cation:proton antiporter</fullName>
    </submittedName>
</protein>
<dbReference type="Proteomes" id="UP000216024">
    <property type="component" value="Unassembled WGS sequence"/>
</dbReference>
<comment type="caution">
    <text evidence="2">The sequence shown here is derived from an EMBL/GenBank/DDBJ whole genome shotgun (WGS) entry which is preliminary data.</text>
</comment>
<dbReference type="OrthoDB" id="9806575at2"/>
<feature type="transmembrane region" description="Helical" evidence="1">
    <location>
        <begin position="17"/>
        <end position="36"/>
    </location>
</feature>
<keyword evidence="1" id="KW-0472">Membrane</keyword>
<dbReference type="AlphaFoldDB" id="A0A267MCF5"/>
<accession>A0A267MCF5</accession>
<evidence type="ECO:0000313" key="3">
    <source>
        <dbReference type="Proteomes" id="UP000216024"/>
    </source>
</evidence>
<dbReference type="GO" id="GO:0015297">
    <property type="term" value="F:antiporter activity"/>
    <property type="evidence" value="ECO:0007669"/>
    <property type="project" value="InterPro"/>
</dbReference>
<organism evidence="2 3">
    <name type="scientific">Anaeromicrobium sediminis</name>
    <dbReference type="NCBI Taxonomy" id="1478221"/>
    <lineage>
        <taxon>Bacteria</taxon>
        <taxon>Bacillati</taxon>
        <taxon>Bacillota</taxon>
        <taxon>Clostridia</taxon>
        <taxon>Peptostreptococcales</taxon>
        <taxon>Thermotaleaceae</taxon>
        <taxon>Anaeromicrobium</taxon>
    </lineage>
</organism>
<name>A0A267MCF5_9FIRM</name>
<sequence length="52" mass="5913">LIALIIKSGFNLFSTRLFLILIFIMMTSPISNHIIVRSAYFNGIQIKGDNEK</sequence>
<gene>
    <name evidence="2" type="ORF">CCE28_19450</name>
</gene>
<dbReference type="EMBL" id="NIBG01000027">
    <property type="protein sequence ID" value="PAB57261.1"/>
    <property type="molecule type" value="Genomic_DNA"/>
</dbReference>
<evidence type="ECO:0000256" key="1">
    <source>
        <dbReference type="SAM" id="Phobius"/>
    </source>
</evidence>
<keyword evidence="1" id="KW-1133">Transmembrane helix</keyword>
<evidence type="ECO:0000313" key="2">
    <source>
        <dbReference type="EMBL" id="PAB57261.1"/>
    </source>
</evidence>
<dbReference type="GO" id="GO:0098662">
    <property type="term" value="P:inorganic cation transmembrane transport"/>
    <property type="evidence" value="ECO:0007669"/>
    <property type="project" value="InterPro"/>
</dbReference>
<keyword evidence="1" id="KW-0812">Transmembrane</keyword>
<dbReference type="InterPro" id="IPR005133">
    <property type="entry name" value="PhaG_MnhG_YufB"/>
</dbReference>
<proteinExistence type="predicted"/>
<keyword evidence="3" id="KW-1185">Reference proteome</keyword>
<reference evidence="2 3" key="1">
    <citation type="submission" date="2017-06" db="EMBL/GenBank/DDBJ databases">
        <title>Draft genome sequence of anaerobic fermentative bacterium Anaeromicrobium sediminis DY2726D isolated from West Pacific Ocean sediments.</title>
        <authorList>
            <person name="Zeng X."/>
        </authorList>
    </citation>
    <scope>NUCLEOTIDE SEQUENCE [LARGE SCALE GENOMIC DNA]</scope>
    <source>
        <strain evidence="2 3">DY2726D</strain>
    </source>
</reference>
<feature type="non-terminal residue" evidence="2">
    <location>
        <position position="1"/>
    </location>
</feature>